<dbReference type="InterPro" id="IPR037120">
    <property type="entry name" value="Haem_peroxidase_sf_animal"/>
</dbReference>
<dbReference type="InterPro" id="IPR019791">
    <property type="entry name" value="Haem_peroxidase_animal"/>
</dbReference>
<feature type="binding site" description="axial binding residue" evidence="5">
    <location>
        <position position="618"/>
    </location>
    <ligand>
        <name>heme b</name>
        <dbReference type="ChEBI" id="CHEBI:60344"/>
    </ligand>
    <ligandPart>
        <name>Fe</name>
        <dbReference type="ChEBI" id="CHEBI:18248"/>
    </ligandPart>
</feature>
<keyword evidence="3 6" id="KW-0575">Peroxidase</keyword>
<dbReference type="InterPro" id="IPR010255">
    <property type="entry name" value="Haem_peroxidase_sf"/>
</dbReference>
<proteinExistence type="evidence at transcript level"/>
<feature type="non-terminal residue" evidence="6">
    <location>
        <position position="1"/>
    </location>
</feature>
<dbReference type="PRINTS" id="PR00457">
    <property type="entry name" value="ANPEROXIDASE"/>
</dbReference>
<keyword evidence="2" id="KW-0964">Secreted</keyword>
<dbReference type="GO" id="GO:0020037">
    <property type="term" value="F:heme binding"/>
    <property type="evidence" value="ECO:0007669"/>
    <property type="project" value="InterPro"/>
</dbReference>
<evidence type="ECO:0000256" key="2">
    <source>
        <dbReference type="ARBA" id="ARBA00022525"/>
    </source>
</evidence>
<keyword evidence="4" id="KW-0325">Glycoprotein</keyword>
<sequence>PWCQDCHLVRPVNAISCHAGQTLVCVRSFPGPGSSSSSSSRLSTVGQSVSFLLVPVGAVQRSPLARKHRICFTSFSSVHQSVRMPLIKRISVLALILTSIVVVLAELENVEHSSPGCASPHHQCLPRVLCAQSEPRGKREVVTFCTAPDGVEGICCRPLAQEASARVKRSLLHQIPDQLLTNAVREGHRVYARKMVKMEKNHSERKPQMAEASLVHRFHGSPFTRRDQDAVQDQHEAYEDVFVVRSLIEALNLTKEAPELQDGIDVDEGKKLHKRCIPPKHCDPSARYRSIDGSCNNPIPERSSWGAAGHPFERLLPPAYEDGVWAPRLHSAVTGRLLPNARDISVAVFPDNDRPDPKFNLLLMQFGQFMSHDFTRSASVRNGDEEIQCCLPDHSGPVHWEGAHFACLPITVSPNDPFYSKFGIRCLNFVRLALAREGKCKLGYGKQLNRITHFIDGSTVYGSDPETAASLRTFNGGRLQSVFPSGEELLPFENRRGACEPWASACFRAGDDRSNQIISLTEVHVLFLREHNRIASQLAEINRHWDDERLYQETRRIVIAEIQKIFYNDYLPAIVGHHTARQYGLLDNTEHGHTALYSPDVKPLVLNELTGAAFRFGHSTVDGAFLIQHRHRRSELVPIQDVFLDPSRLLERSFSMIYCSR</sequence>
<accession>T1EAY6</accession>
<dbReference type="PANTHER" id="PTHR11475:SF4">
    <property type="entry name" value="CHORION PEROXIDASE"/>
    <property type="match status" value="1"/>
</dbReference>
<evidence type="ECO:0000256" key="4">
    <source>
        <dbReference type="ARBA" id="ARBA00023180"/>
    </source>
</evidence>
<evidence type="ECO:0000256" key="1">
    <source>
        <dbReference type="ARBA" id="ARBA00004613"/>
    </source>
</evidence>
<keyword evidence="3 6" id="KW-0560">Oxidoreductase</keyword>
<dbReference type="GO" id="GO:0006979">
    <property type="term" value="P:response to oxidative stress"/>
    <property type="evidence" value="ECO:0007669"/>
    <property type="project" value="InterPro"/>
</dbReference>
<dbReference type="GO" id="GO:0005576">
    <property type="term" value="C:extracellular region"/>
    <property type="evidence" value="ECO:0007669"/>
    <property type="project" value="UniProtKB-SubCell"/>
</dbReference>
<dbReference type="GO" id="GO:0046872">
    <property type="term" value="F:metal ion binding"/>
    <property type="evidence" value="ECO:0007669"/>
    <property type="project" value="UniProtKB-KW"/>
</dbReference>
<dbReference type="PROSITE" id="PS50292">
    <property type="entry name" value="PEROXIDASE_3"/>
    <property type="match status" value="1"/>
</dbReference>
<organism evidence="6">
    <name type="scientific">Anopheles aquasalis</name>
    <name type="common">Malaria mosquito</name>
    <dbReference type="NCBI Taxonomy" id="42839"/>
    <lineage>
        <taxon>Eukaryota</taxon>
        <taxon>Metazoa</taxon>
        <taxon>Ecdysozoa</taxon>
        <taxon>Arthropoda</taxon>
        <taxon>Hexapoda</taxon>
        <taxon>Insecta</taxon>
        <taxon>Pterygota</taxon>
        <taxon>Neoptera</taxon>
        <taxon>Endopterygota</taxon>
        <taxon>Diptera</taxon>
        <taxon>Nematocera</taxon>
        <taxon>Culicoidea</taxon>
        <taxon>Culicidae</taxon>
        <taxon>Anophelinae</taxon>
        <taxon>Anopheles</taxon>
    </lineage>
</organism>
<dbReference type="GO" id="GO:0004601">
    <property type="term" value="F:peroxidase activity"/>
    <property type="evidence" value="ECO:0007669"/>
    <property type="project" value="UniProtKB-KW"/>
</dbReference>
<evidence type="ECO:0000313" key="6">
    <source>
        <dbReference type="EMBL" id="JAB00958.1"/>
    </source>
</evidence>
<dbReference type="PANTHER" id="PTHR11475">
    <property type="entry name" value="OXIDASE/PEROXIDASE"/>
    <property type="match status" value="1"/>
</dbReference>
<dbReference type="EMBL" id="GAMD01000633">
    <property type="protein sequence ID" value="JAB00958.1"/>
    <property type="molecule type" value="mRNA"/>
</dbReference>
<dbReference type="VEuPathDB" id="VectorBase:AAQUA_003497"/>
<dbReference type="SUPFAM" id="SSF48113">
    <property type="entry name" value="Heme-dependent peroxidases"/>
    <property type="match status" value="1"/>
</dbReference>
<protein>
    <submittedName>
        <fullName evidence="6">Putative chorion peroxidase</fullName>
    </submittedName>
</protein>
<name>T1EAY6_ANOAQ</name>
<keyword evidence="5" id="KW-0408">Iron</keyword>
<keyword evidence="5" id="KW-0479">Metal-binding</keyword>
<comment type="subcellular location">
    <subcellularLocation>
        <location evidence="1">Secreted</location>
    </subcellularLocation>
</comment>
<evidence type="ECO:0000256" key="3">
    <source>
        <dbReference type="ARBA" id="ARBA00022559"/>
    </source>
</evidence>
<dbReference type="Gene3D" id="1.10.640.10">
    <property type="entry name" value="Haem peroxidase domain superfamily, animal type"/>
    <property type="match status" value="1"/>
</dbReference>
<evidence type="ECO:0000256" key="5">
    <source>
        <dbReference type="PIRSR" id="PIRSR619791-2"/>
    </source>
</evidence>
<keyword evidence="5" id="KW-0349">Heme</keyword>
<dbReference type="Pfam" id="PF03098">
    <property type="entry name" value="An_peroxidase"/>
    <property type="match status" value="1"/>
</dbReference>
<reference evidence="6" key="1">
    <citation type="submission" date="2013-07" db="EMBL/GenBank/DDBJ databases">
        <title>Transcriptome sequencing and developmental regulation of gene expression in Anopheles aquasalis.</title>
        <authorList>
            <consortium name="Brazilian Malaria Network (MCT/CNPq/MS/SCTIE/DECIT/PRONEX 555648/2009-5) and Research Network on Bioactive Molecules from Arthropod Vectors (NAP-MOBIARVE"/>
            <consortium name="University of Sao Paulo)"/>
            <person name="Marinotti O."/>
            <person name="Ribeiro J.M.C."/>
            <person name="Costa-da-Silva A.L."/>
            <person name="Silva M.C.P."/>
            <person name="Lopes A.R."/>
            <person name="Barros M.S."/>
            <person name="Sa-Nunes A."/>
            <person name="Konjin B.B."/>
            <person name="Carvalho E."/>
            <person name="Suesdek L."/>
            <person name="Silva-Neto M.A.C."/>
            <person name="Capurro M.L."/>
        </authorList>
    </citation>
    <scope>NUCLEOTIDE SEQUENCE</scope>
    <source>
        <tissue evidence="6">Whole body</tissue>
    </source>
</reference>
<dbReference type="AlphaFoldDB" id="T1EAY6"/>